<dbReference type="EMBL" id="CP119916">
    <property type="protein sequence ID" value="WFD14709.1"/>
    <property type="molecule type" value="Genomic_DNA"/>
</dbReference>
<protein>
    <submittedName>
        <fullName evidence="2">Uncharacterized protein</fullName>
    </submittedName>
</protein>
<feature type="compositionally biased region" description="Acidic residues" evidence="1">
    <location>
        <begin position="7"/>
        <end position="20"/>
    </location>
</feature>
<proteinExistence type="predicted"/>
<accession>A0AAJ6CJ19</accession>
<reference evidence="2 3" key="1">
    <citation type="submission" date="2023-03" db="EMBL/GenBank/DDBJ databases">
        <title>Mating type loci evolution in Malassezia.</title>
        <authorList>
            <person name="Coelho M.A."/>
        </authorList>
    </citation>
    <scope>NUCLEOTIDE SEQUENCE [LARGE SCALE GENOMIC DNA]</scope>
    <source>
        <strain evidence="2 3">CBS 13387</strain>
    </source>
</reference>
<dbReference type="Proteomes" id="UP001217582">
    <property type="component" value="Chromosome 1"/>
</dbReference>
<evidence type="ECO:0000313" key="3">
    <source>
        <dbReference type="Proteomes" id="UP001217582"/>
    </source>
</evidence>
<feature type="region of interest" description="Disordered" evidence="1">
    <location>
        <begin position="1"/>
        <end position="20"/>
    </location>
</feature>
<evidence type="ECO:0000313" key="2">
    <source>
        <dbReference type="EMBL" id="WFD14709.1"/>
    </source>
</evidence>
<evidence type="ECO:0000256" key="1">
    <source>
        <dbReference type="SAM" id="MobiDB-lite"/>
    </source>
</evidence>
<gene>
    <name evidence="2" type="ORF">MARU1_000715</name>
</gene>
<dbReference type="AlphaFoldDB" id="A0AAJ6CJ19"/>
<keyword evidence="3" id="KW-1185">Reference proteome</keyword>
<organism evidence="2 3">
    <name type="scientific">Malassezia arunalokei</name>
    <dbReference type="NCBI Taxonomy" id="1514897"/>
    <lineage>
        <taxon>Eukaryota</taxon>
        <taxon>Fungi</taxon>
        <taxon>Dikarya</taxon>
        <taxon>Basidiomycota</taxon>
        <taxon>Ustilaginomycotina</taxon>
        <taxon>Malasseziomycetes</taxon>
        <taxon>Malasseziales</taxon>
        <taxon>Malasseziaceae</taxon>
        <taxon>Malassezia</taxon>
    </lineage>
</organism>
<name>A0AAJ6CJ19_9BASI</name>
<sequence>MHWNMEELVEDAISTEEDPPEISVEHLEQANIPEHPLASPKPGGIDEVEHIFGA</sequence>